<dbReference type="PANTHER" id="PTHR42715">
    <property type="entry name" value="BETA-GLUCOSIDASE"/>
    <property type="match status" value="1"/>
</dbReference>
<dbReference type="EMBL" id="PXXO01000017">
    <property type="protein sequence ID" value="PSJ03732.1"/>
    <property type="molecule type" value="Genomic_DNA"/>
</dbReference>
<evidence type="ECO:0000313" key="5">
    <source>
        <dbReference type="Proteomes" id="UP000243002"/>
    </source>
</evidence>
<dbReference type="Pfam" id="PF01915">
    <property type="entry name" value="Glyco_hydro_3_C"/>
    <property type="match status" value="1"/>
</dbReference>
<dbReference type="PANTHER" id="PTHR42715:SF3">
    <property type="entry name" value="BETA-GLUCOSIDASE B-RELATED"/>
    <property type="match status" value="1"/>
</dbReference>
<dbReference type="Gene3D" id="3.40.50.1700">
    <property type="entry name" value="Glycoside hydrolase family 3 C-terminal domain"/>
    <property type="match status" value="1"/>
</dbReference>
<dbReference type="InterPro" id="IPR026891">
    <property type="entry name" value="Fn3-like"/>
</dbReference>
<dbReference type="Gene3D" id="2.60.40.10">
    <property type="entry name" value="Immunoglobulins"/>
    <property type="match status" value="1"/>
</dbReference>
<evidence type="ECO:0000259" key="3">
    <source>
        <dbReference type="SMART" id="SM01217"/>
    </source>
</evidence>
<dbReference type="OrthoDB" id="98455at2"/>
<dbReference type="GO" id="GO:0009251">
    <property type="term" value="P:glucan catabolic process"/>
    <property type="evidence" value="ECO:0007669"/>
    <property type="project" value="TreeGrafter"/>
</dbReference>
<dbReference type="Pfam" id="PF14310">
    <property type="entry name" value="Fn3-like"/>
    <property type="match status" value="1"/>
</dbReference>
<feature type="domain" description="Fibronectin type III-like" evidence="3">
    <location>
        <begin position="638"/>
        <end position="708"/>
    </location>
</feature>
<dbReference type="AlphaFoldDB" id="A0A2P7MRA7"/>
<dbReference type="SUPFAM" id="SSF52279">
    <property type="entry name" value="Beta-D-glucan exohydrolase, C-terminal domain"/>
    <property type="match status" value="1"/>
</dbReference>
<evidence type="ECO:0000256" key="2">
    <source>
        <dbReference type="ARBA" id="ARBA00022801"/>
    </source>
</evidence>
<sequence>MTAPPETDQQSIERRAQELLAQLSVAEKLALLEGDTDFWPGMVEIASRDASHLHPWPAGVLPRLGLAGLQFVDGPRGVVLQGGATTFPAPIARGACWDVDLEERIGVAMAREARSFGANWLAAVCVNLLRHPGWGRAQETYGEDPVLLGCLGAAMTRGIQRHAVACVKHFALNSIDSSRFLVDVQVSERVLHELYLPHFRACVEAGAGSLMSAYNQVNGEWCGQHPALLNEILKQRWGFRGFVVTDFIFGMRDGVAAVRAGQDLEMPFRMIFAGCLAAAVADGRLPQQRVDDAVLRQLRVQLAVPQGPYPTSLRGCSEHRALAREAATKSIVLLQNEAFPHGPPLLPLDPARSLAVVGSLAAIANLGDRGSSDTRPEPGVVVTPLQGLQAAAAPGAVRYASGERLAEATALAASCEAALLVVGLDWRLEGEHIHPGDIAPILRQIPPPHPLLRRWWPPVARAIAAITSYGSARQGGDFAAGDRTNLELPAEQVALIEAVLAANPRTVVVLMGGGAILIEAWRRAVPAILLLWYPGERGGEALADVVFGQVSPSGRLPFAIPTSADHLPDFKPRAPQVRYDLWHGYRRLQREGNPAAFPFGFGLSYAELRLSQAEAELQPDQIRLAVTAQNAGLLASEFVVQVYAEPPGLVLERPQRSLVGFARVALEPGNCRRLQLLIPLRQLAYFDEASSHFWLESGCHRLRVGQHSEDWGVLLEINCEATDLGP</sequence>
<dbReference type="InterPro" id="IPR036881">
    <property type="entry name" value="Glyco_hydro_3_C_sf"/>
</dbReference>
<dbReference type="InterPro" id="IPR036962">
    <property type="entry name" value="Glyco_hydro_3_N_sf"/>
</dbReference>
<dbReference type="RefSeq" id="WP_106632985.1">
    <property type="nucleotide sequence ID" value="NZ_PXXO01000017.1"/>
</dbReference>
<dbReference type="Proteomes" id="UP000243002">
    <property type="component" value="Unassembled WGS sequence"/>
</dbReference>
<comment type="caution">
    <text evidence="4">The sequence shown here is derived from an EMBL/GenBank/DDBJ whole genome shotgun (WGS) entry which is preliminary data.</text>
</comment>
<dbReference type="Gene3D" id="3.20.20.300">
    <property type="entry name" value="Glycoside hydrolase, family 3, N-terminal domain"/>
    <property type="match status" value="1"/>
</dbReference>
<dbReference type="InterPro" id="IPR017853">
    <property type="entry name" value="GH"/>
</dbReference>
<dbReference type="InterPro" id="IPR050288">
    <property type="entry name" value="Cellulose_deg_GH3"/>
</dbReference>
<protein>
    <submittedName>
        <fullName evidence="4">Glycosyl hydrolase</fullName>
    </submittedName>
</protein>
<evidence type="ECO:0000256" key="1">
    <source>
        <dbReference type="ARBA" id="ARBA00005336"/>
    </source>
</evidence>
<keyword evidence="5" id="KW-1185">Reference proteome</keyword>
<proteinExistence type="inferred from homology"/>
<dbReference type="GO" id="GO:0008422">
    <property type="term" value="F:beta-glucosidase activity"/>
    <property type="evidence" value="ECO:0007669"/>
    <property type="project" value="TreeGrafter"/>
</dbReference>
<keyword evidence="2 4" id="KW-0378">Hydrolase</keyword>
<dbReference type="InterPro" id="IPR013783">
    <property type="entry name" value="Ig-like_fold"/>
</dbReference>
<accession>A0A2P7MRA7</accession>
<evidence type="ECO:0000313" key="4">
    <source>
        <dbReference type="EMBL" id="PSJ03732.1"/>
    </source>
</evidence>
<organism evidence="4 5">
    <name type="scientific">Cyanobium usitatum str. Tous</name>
    <dbReference type="NCBI Taxonomy" id="2116684"/>
    <lineage>
        <taxon>Bacteria</taxon>
        <taxon>Bacillati</taxon>
        <taxon>Cyanobacteriota</taxon>
        <taxon>Cyanophyceae</taxon>
        <taxon>Synechococcales</taxon>
        <taxon>Prochlorococcaceae</taxon>
        <taxon>Cyanobium</taxon>
    </lineage>
</organism>
<reference evidence="4 5" key="1">
    <citation type="journal article" date="2018" name="Environ. Microbiol.">
        <title>Ecological and genomic features of two widespread freshwater picocyanobacteria.</title>
        <authorList>
            <person name="Cabello-Yeves P.J."/>
            <person name="Picazo A."/>
            <person name="Camacho A."/>
            <person name="Callieri C."/>
            <person name="Rosselli R."/>
            <person name="Roda-Garcia J.J."/>
            <person name="Coutinho F.H."/>
            <person name="Rodriguez-Valera F."/>
        </authorList>
    </citation>
    <scope>NUCLEOTIDE SEQUENCE [LARGE SCALE GENOMIC DNA]</scope>
    <source>
        <strain evidence="4 5">Tous</strain>
    </source>
</reference>
<dbReference type="SUPFAM" id="SSF51445">
    <property type="entry name" value="(Trans)glycosidases"/>
    <property type="match status" value="1"/>
</dbReference>
<comment type="similarity">
    <text evidence="1">Belongs to the glycosyl hydrolase 3 family.</text>
</comment>
<dbReference type="InterPro" id="IPR001764">
    <property type="entry name" value="Glyco_hydro_3_N"/>
</dbReference>
<dbReference type="PRINTS" id="PR00133">
    <property type="entry name" value="GLHYDRLASE3"/>
</dbReference>
<name>A0A2P7MRA7_9CYAN</name>
<dbReference type="Pfam" id="PF00933">
    <property type="entry name" value="Glyco_hydro_3"/>
    <property type="match status" value="1"/>
</dbReference>
<dbReference type="InterPro" id="IPR002772">
    <property type="entry name" value="Glyco_hydro_3_C"/>
</dbReference>
<dbReference type="SMART" id="SM01217">
    <property type="entry name" value="Fn3_like"/>
    <property type="match status" value="1"/>
</dbReference>
<gene>
    <name evidence="4" type="ORF">C7K55_12105</name>
</gene>